<dbReference type="PROSITE" id="PS50213">
    <property type="entry name" value="FAS1"/>
    <property type="match status" value="3"/>
</dbReference>
<dbReference type="SUPFAM" id="SSF82153">
    <property type="entry name" value="FAS1 domain"/>
    <property type="match status" value="4"/>
</dbReference>
<dbReference type="GO" id="GO:0030198">
    <property type="term" value="P:extracellular matrix organization"/>
    <property type="evidence" value="ECO:0007669"/>
    <property type="project" value="TreeGrafter"/>
</dbReference>
<name>A0A979FX48_HYAAZ</name>
<evidence type="ECO:0000256" key="1">
    <source>
        <dbReference type="SAM" id="SignalP"/>
    </source>
</evidence>
<dbReference type="Proteomes" id="UP000694843">
    <property type="component" value="Unplaced"/>
</dbReference>
<sequence length="591" mass="64028">MCSWRALLVVAISWILAARCSAQADQEAQKNVLDTAAAAGLTDLVSWIDVADLDEKLREDGPHTLFAPTNAAFGRLPPALVWRLKTDDEFLRSVLEYHVAPGRWAVVDLAARGQTTSMQGEDIQVAVGRNRLGRSQLLILQKNANATVIGANMAASNGIVHAINRVLLPPSLQPEPSIEDLMLRAGNLNTFLGLVESADMMSTLREGGPLTLFAPTDDAFNSVDPSILRQLRREPRLLKAVILSHIVNKDLSSFDLRTKTVELNSLGELIVFRTVGSVVLVNTARLLQEDLIAQNGALHIISDLLLPSINALGSQGLPSKSNLLEELQMNGLTIFTDLVKKSGMALIFQNGDPLTSFAPSNKALSSLPRQEVRRLTEDLDHLRKVVSRHILAEVLPTGSFVPDSLKNNFAGEKIRINVYKRPRAGDVYTANGVQLTVLDERGSNGILHIIDGILPPANHTAIETLQSQLRFSTFLSGLQASDLIATLKSGEWSAGVRPHRYTQVRWVVCRRQTSSPHSSQVSGLQASDLIATLKSGGWSAGVRPHRHTQLRTGLGSDGHILVSAGGGKVTKVIETDIVVSNGVIHVVDTVL</sequence>
<dbReference type="InterPro" id="IPR050904">
    <property type="entry name" value="Adhesion/Biosynth-related"/>
</dbReference>
<dbReference type="GeneID" id="108671867"/>
<dbReference type="SMART" id="SM00554">
    <property type="entry name" value="FAS1"/>
    <property type="match status" value="3"/>
</dbReference>
<dbReference type="PANTHER" id="PTHR10900:SF120">
    <property type="entry name" value="MUCIN-5AC-RELATED"/>
    <property type="match status" value="1"/>
</dbReference>
<protein>
    <submittedName>
        <fullName evidence="4">Periostin</fullName>
    </submittedName>
</protein>
<evidence type="ECO:0000313" key="4">
    <source>
        <dbReference type="RefSeq" id="XP_047741198.1"/>
    </source>
</evidence>
<evidence type="ECO:0000259" key="2">
    <source>
        <dbReference type="PROSITE" id="PS50213"/>
    </source>
</evidence>
<dbReference type="GO" id="GO:0005615">
    <property type="term" value="C:extracellular space"/>
    <property type="evidence" value="ECO:0007669"/>
    <property type="project" value="TreeGrafter"/>
</dbReference>
<keyword evidence="3" id="KW-1185">Reference proteome</keyword>
<gene>
    <name evidence="4" type="primary">LOC108671867</name>
</gene>
<dbReference type="AlphaFoldDB" id="A0A979FX48"/>
<dbReference type="GO" id="GO:0007155">
    <property type="term" value="P:cell adhesion"/>
    <property type="evidence" value="ECO:0007669"/>
    <property type="project" value="TreeGrafter"/>
</dbReference>
<reference evidence="4" key="1">
    <citation type="submission" date="2025-08" db="UniProtKB">
        <authorList>
            <consortium name="RefSeq"/>
        </authorList>
    </citation>
    <scope>IDENTIFICATION</scope>
    <source>
        <tissue evidence="4">Whole organism</tissue>
    </source>
</reference>
<organism evidence="3 4">
    <name type="scientific">Hyalella azteca</name>
    <name type="common">Amphipod</name>
    <dbReference type="NCBI Taxonomy" id="294128"/>
    <lineage>
        <taxon>Eukaryota</taxon>
        <taxon>Metazoa</taxon>
        <taxon>Ecdysozoa</taxon>
        <taxon>Arthropoda</taxon>
        <taxon>Crustacea</taxon>
        <taxon>Multicrustacea</taxon>
        <taxon>Malacostraca</taxon>
        <taxon>Eumalacostraca</taxon>
        <taxon>Peracarida</taxon>
        <taxon>Amphipoda</taxon>
        <taxon>Senticaudata</taxon>
        <taxon>Talitrida</taxon>
        <taxon>Talitroidea</taxon>
        <taxon>Hyalellidae</taxon>
        <taxon>Hyalella</taxon>
    </lineage>
</organism>
<dbReference type="GO" id="GO:0031012">
    <property type="term" value="C:extracellular matrix"/>
    <property type="evidence" value="ECO:0007669"/>
    <property type="project" value="TreeGrafter"/>
</dbReference>
<feature type="domain" description="FAS1" evidence="2">
    <location>
        <begin position="175"/>
        <end position="305"/>
    </location>
</feature>
<dbReference type="OrthoDB" id="286301at2759"/>
<dbReference type="GO" id="GO:0050839">
    <property type="term" value="F:cell adhesion molecule binding"/>
    <property type="evidence" value="ECO:0007669"/>
    <property type="project" value="TreeGrafter"/>
</dbReference>
<dbReference type="KEGG" id="hazt:108671867"/>
<dbReference type="PANTHER" id="PTHR10900">
    <property type="entry name" value="PERIOSTIN-RELATED"/>
    <property type="match status" value="1"/>
</dbReference>
<feature type="domain" description="FAS1" evidence="2">
    <location>
        <begin position="319"/>
        <end position="454"/>
    </location>
</feature>
<dbReference type="RefSeq" id="XP_047741198.1">
    <property type="nucleotide sequence ID" value="XM_047885242.1"/>
</dbReference>
<feature type="chain" id="PRO_5038122916" evidence="1">
    <location>
        <begin position="23"/>
        <end position="591"/>
    </location>
</feature>
<dbReference type="FunFam" id="2.30.180.10:FF:000032">
    <property type="entry name" value="Fasciclin domain-containing protein, putative"/>
    <property type="match status" value="1"/>
</dbReference>
<dbReference type="InterPro" id="IPR000782">
    <property type="entry name" value="FAS1_domain"/>
</dbReference>
<dbReference type="Gene3D" id="2.30.180.10">
    <property type="entry name" value="FAS1 domain"/>
    <property type="match status" value="4"/>
</dbReference>
<evidence type="ECO:0000313" key="3">
    <source>
        <dbReference type="Proteomes" id="UP000694843"/>
    </source>
</evidence>
<dbReference type="Pfam" id="PF02469">
    <property type="entry name" value="Fasciclin"/>
    <property type="match status" value="3"/>
</dbReference>
<dbReference type="InterPro" id="IPR036378">
    <property type="entry name" value="FAS1_dom_sf"/>
</dbReference>
<feature type="signal peptide" evidence="1">
    <location>
        <begin position="1"/>
        <end position="22"/>
    </location>
</feature>
<feature type="domain" description="FAS1" evidence="2">
    <location>
        <begin position="25"/>
        <end position="167"/>
    </location>
</feature>
<proteinExistence type="predicted"/>
<accession>A0A979FX48</accession>
<dbReference type="OMA" id="MYQNIDI"/>
<keyword evidence="1" id="KW-0732">Signal</keyword>